<dbReference type="PANTHER" id="PTHR38793:SF3">
    <property type="entry name" value="SMODS AND SLOG-ASSOCIATING 2TM EFFECTOR DOMAIN-CONTAINING PROTEIN"/>
    <property type="match status" value="1"/>
</dbReference>
<dbReference type="Proteomes" id="UP001217918">
    <property type="component" value="Unassembled WGS sequence"/>
</dbReference>
<feature type="compositionally biased region" description="Basic and acidic residues" evidence="1">
    <location>
        <begin position="492"/>
        <end position="509"/>
    </location>
</feature>
<reference evidence="3" key="1">
    <citation type="journal article" date="2023" name="Mol. Plant Microbe Interact.">
        <title>Elucidating the Obligate Nature and Biological Capacity of an Invasive Fungal Corn Pathogen.</title>
        <authorList>
            <person name="MacCready J.S."/>
            <person name="Roggenkamp E.M."/>
            <person name="Gdanetz K."/>
            <person name="Chilvers M.I."/>
        </authorList>
    </citation>
    <scope>NUCLEOTIDE SEQUENCE</scope>
    <source>
        <strain evidence="3">PM02</strain>
    </source>
</reference>
<evidence type="ECO:0000259" key="2">
    <source>
        <dbReference type="Pfam" id="PF18142"/>
    </source>
</evidence>
<dbReference type="AlphaFoldDB" id="A0AAD9HWS7"/>
<evidence type="ECO:0000313" key="3">
    <source>
        <dbReference type="EMBL" id="KAK2066846.1"/>
    </source>
</evidence>
<evidence type="ECO:0000313" key="4">
    <source>
        <dbReference type="Proteomes" id="UP001217918"/>
    </source>
</evidence>
<comment type="caution">
    <text evidence="3">The sequence shown here is derived from an EMBL/GenBank/DDBJ whole genome shotgun (WGS) entry which is preliminary data.</text>
</comment>
<feature type="region of interest" description="Disordered" evidence="1">
    <location>
        <begin position="287"/>
        <end position="307"/>
    </location>
</feature>
<proteinExistence type="predicted"/>
<dbReference type="PANTHER" id="PTHR38793">
    <property type="entry name" value="SLATT_FUNGAL DOMAIN-CONTAINING PROTEIN-RELATED"/>
    <property type="match status" value="1"/>
</dbReference>
<dbReference type="EMBL" id="JAQQPM010000001">
    <property type="protein sequence ID" value="KAK2066846.1"/>
    <property type="molecule type" value="Genomic_DNA"/>
</dbReference>
<keyword evidence="4" id="KW-1185">Reference proteome</keyword>
<dbReference type="InterPro" id="IPR041622">
    <property type="entry name" value="SLATT_fungi"/>
</dbReference>
<dbReference type="Pfam" id="PF18142">
    <property type="entry name" value="SLATT_fungal"/>
    <property type="match status" value="1"/>
</dbReference>
<protein>
    <recommendedName>
        <fullName evidence="2">SMODS and SLOG-associating 2TM effector domain-containing protein</fullName>
    </recommendedName>
</protein>
<gene>
    <name evidence="3" type="ORF">P8C59_000628</name>
</gene>
<accession>A0AAD9HWS7</accession>
<sequence length="548" mass="61326">MPHGLGSLEIFASVGPVAKDHAATLAKSEWEQIKRGVRQRSSRETWKRLQQPQELNMADLNGQIHTDERSPLLARDNEDPPSITQAQKLAKADTDLSWGMPAGLPLADPHDEELKVFRRALGINVYSAPANKATDAGTLEQGRKMATGIYHEVLAEAQRKHVQSVACDVLTYTCHFGQIVTGAVLTALGPSAGEHQRLITVLGAANTVIAGVLALLKGQGLPQRIRKGELEFRQLQDWIEETEALLTVGVMGRDRKEVGMLVEMAFKKYNAAKASEWNNRPDHYVRQMPEGSRASTPCAPPSSDSTSTLNLGVVASRAISTPTELESVSRVIEHRPPRLELPLQPVATSESALDLKKRSYLHERGGCCGWSPKRPVASEDYWRWNERMPEAPRKAVMREGHTYFFKALVPATAKMNEQLDEIDGLKRYMDDIGHVYLVCVTVSEGHIHGSSKRGLDVEMAFWDLAIDVKPDSTVKEWTVTPRTDIPWTERQERGVGEKPNRYKYERDFDTSDPDDLDSLRNKMFNRVNDYVLGKEDEDMDEEVTEDGR</sequence>
<name>A0AAD9HWS7_9PEZI</name>
<feature type="domain" description="SMODS and SLOG-associating 2TM effector" evidence="2">
    <location>
        <begin position="153"/>
        <end position="274"/>
    </location>
</feature>
<dbReference type="NCBIfam" id="NF033635">
    <property type="entry name" value="SLATT_fungal"/>
    <property type="match status" value="1"/>
</dbReference>
<feature type="region of interest" description="Disordered" evidence="1">
    <location>
        <begin position="492"/>
        <end position="513"/>
    </location>
</feature>
<organism evidence="3 4">
    <name type="scientific">Phyllachora maydis</name>
    <dbReference type="NCBI Taxonomy" id="1825666"/>
    <lineage>
        <taxon>Eukaryota</taxon>
        <taxon>Fungi</taxon>
        <taxon>Dikarya</taxon>
        <taxon>Ascomycota</taxon>
        <taxon>Pezizomycotina</taxon>
        <taxon>Sordariomycetes</taxon>
        <taxon>Sordariomycetidae</taxon>
        <taxon>Phyllachorales</taxon>
        <taxon>Phyllachoraceae</taxon>
        <taxon>Phyllachora</taxon>
    </lineage>
</organism>
<evidence type="ECO:0000256" key="1">
    <source>
        <dbReference type="SAM" id="MobiDB-lite"/>
    </source>
</evidence>